<evidence type="ECO:0000313" key="2">
    <source>
        <dbReference type="EMBL" id="GEM79183.1"/>
    </source>
</evidence>
<accession>A0A511QPC2</accession>
<dbReference type="AlphaFoldDB" id="A0A511QPC2"/>
<dbReference type="RefSeq" id="WP_119008133.1">
    <property type="nucleotide sequence ID" value="NZ_BJXK01000005.1"/>
</dbReference>
<dbReference type="EMBL" id="BJXK01000005">
    <property type="protein sequence ID" value="GEM79183.1"/>
    <property type="molecule type" value="Genomic_DNA"/>
</dbReference>
<keyword evidence="3" id="KW-1185">Reference proteome</keyword>
<feature type="region of interest" description="Disordered" evidence="1">
    <location>
        <begin position="1"/>
        <end position="27"/>
    </location>
</feature>
<gene>
    <name evidence="2" type="ORF">VSU01S_14280</name>
</gene>
<protein>
    <recommendedName>
        <fullName evidence="4">Chromosome segregation ATPase</fullName>
    </recommendedName>
</protein>
<organism evidence="2 3">
    <name type="scientific">Vibrio superstes NBRC 103154</name>
    <dbReference type="NCBI Taxonomy" id="1219062"/>
    <lineage>
        <taxon>Bacteria</taxon>
        <taxon>Pseudomonadati</taxon>
        <taxon>Pseudomonadota</taxon>
        <taxon>Gammaproteobacteria</taxon>
        <taxon>Vibrionales</taxon>
        <taxon>Vibrionaceae</taxon>
        <taxon>Vibrio</taxon>
    </lineage>
</organism>
<name>A0A511QPC2_9VIBR</name>
<dbReference type="Proteomes" id="UP000321113">
    <property type="component" value="Unassembled WGS sequence"/>
</dbReference>
<sequence>MSDFEKELADMAEQAEEQPEEQLPSIEEQKQIVAELKKLEETGELTQEALEKHFAKFYAKSDAPIH</sequence>
<evidence type="ECO:0000256" key="1">
    <source>
        <dbReference type="SAM" id="MobiDB-lite"/>
    </source>
</evidence>
<evidence type="ECO:0000313" key="3">
    <source>
        <dbReference type="Proteomes" id="UP000321113"/>
    </source>
</evidence>
<evidence type="ECO:0008006" key="4">
    <source>
        <dbReference type="Google" id="ProtNLM"/>
    </source>
</evidence>
<proteinExistence type="predicted"/>
<reference evidence="2 3" key="1">
    <citation type="submission" date="2019-07" db="EMBL/GenBank/DDBJ databases">
        <title>Whole genome shotgun sequence of Vibrio superstes NBRC 103154.</title>
        <authorList>
            <person name="Hosoyama A."/>
            <person name="Uohara A."/>
            <person name="Ohji S."/>
            <person name="Ichikawa N."/>
        </authorList>
    </citation>
    <scope>NUCLEOTIDE SEQUENCE [LARGE SCALE GENOMIC DNA]</scope>
    <source>
        <strain evidence="2 3">NBRC 103154</strain>
    </source>
</reference>
<comment type="caution">
    <text evidence="2">The sequence shown here is derived from an EMBL/GenBank/DDBJ whole genome shotgun (WGS) entry which is preliminary data.</text>
</comment>